<proteinExistence type="predicted"/>
<reference evidence="1" key="1">
    <citation type="submission" date="2024-02" db="EMBL/GenBank/DDBJ databases">
        <title>Metagenome Assembled Genome of Zalaria obscura JY119.</title>
        <authorList>
            <person name="Vighnesh L."/>
            <person name="Jagadeeshwari U."/>
            <person name="Venkata Ramana C."/>
            <person name="Sasikala C."/>
        </authorList>
    </citation>
    <scope>NUCLEOTIDE SEQUENCE</scope>
    <source>
        <strain evidence="1">JY119</strain>
    </source>
</reference>
<dbReference type="EMBL" id="JAMKPW020000027">
    <property type="protein sequence ID" value="KAK8204365.1"/>
    <property type="molecule type" value="Genomic_DNA"/>
</dbReference>
<keyword evidence="2" id="KW-1185">Reference proteome</keyword>
<comment type="caution">
    <text evidence="1">The sequence shown here is derived from an EMBL/GenBank/DDBJ whole genome shotgun (WGS) entry which is preliminary data.</text>
</comment>
<name>A0ACC3S9Q5_9PEZI</name>
<evidence type="ECO:0000313" key="2">
    <source>
        <dbReference type="Proteomes" id="UP001320706"/>
    </source>
</evidence>
<evidence type="ECO:0000313" key="1">
    <source>
        <dbReference type="EMBL" id="KAK8204365.1"/>
    </source>
</evidence>
<gene>
    <name evidence="1" type="ORF">M8818_005094</name>
</gene>
<sequence length="99" mass="10547">MQNVSGLTLLRQARRAAAMQAALGASSRSTDDMPTYEAPTAEPLNLKLTPPTSKVYPASADGPCAKSHSRDDGVDLVESSHPSCYMGHKPKTDNPHNRA</sequence>
<dbReference type="Proteomes" id="UP001320706">
    <property type="component" value="Unassembled WGS sequence"/>
</dbReference>
<accession>A0ACC3S9Q5</accession>
<organism evidence="1 2">
    <name type="scientific">Zalaria obscura</name>
    <dbReference type="NCBI Taxonomy" id="2024903"/>
    <lineage>
        <taxon>Eukaryota</taxon>
        <taxon>Fungi</taxon>
        <taxon>Dikarya</taxon>
        <taxon>Ascomycota</taxon>
        <taxon>Pezizomycotina</taxon>
        <taxon>Dothideomycetes</taxon>
        <taxon>Dothideomycetidae</taxon>
        <taxon>Dothideales</taxon>
        <taxon>Zalariaceae</taxon>
        <taxon>Zalaria</taxon>
    </lineage>
</organism>
<protein>
    <submittedName>
        <fullName evidence="1">Uncharacterized protein</fullName>
    </submittedName>
</protein>